<proteinExistence type="inferred from homology"/>
<evidence type="ECO:0000313" key="8">
    <source>
        <dbReference type="Proteomes" id="UP000193689"/>
    </source>
</evidence>
<feature type="repeat" description="PPR" evidence="5">
    <location>
        <begin position="312"/>
        <end position="346"/>
    </location>
</feature>
<keyword evidence="2" id="KW-0677">Repeat</keyword>
<dbReference type="Gene3D" id="1.25.40.10">
    <property type="entry name" value="Tetratricopeptide repeat domain"/>
    <property type="match status" value="1"/>
</dbReference>
<evidence type="ECO:0000256" key="6">
    <source>
        <dbReference type="SAM" id="MobiDB-lite"/>
    </source>
</evidence>
<accession>A0A1Y2DCR7</accession>
<dbReference type="Proteomes" id="UP000193689">
    <property type="component" value="Unassembled WGS sequence"/>
</dbReference>
<keyword evidence="8" id="KW-1185">Reference proteome</keyword>
<evidence type="ECO:0000256" key="5">
    <source>
        <dbReference type="PROSITE-ProRule" id="PRU00708"/>
    </source>
</evidence>
<dbReference type="GeneID" id="63777577"/>
<dbReference type="PANTHER" id="PTHR47447">
    <property type="entry name" value="OS03G0856100 PROTEIN"/>
    <property type="match status" value="1"/>
</dbReference>
<feature type="region of interest" description="Disordered" evidence="6">
    <location>
        <begin position="91"/>
        <end position="118"/>
    </location>
</feature>
<evidence type="ECO:0000256" key="2">
    <source>
        <dbReference type="ARBA" id="ARBA00022737"/>
    </source>
</evidence>
<name>A0A1Y2DCR7_9PEZI</name>
<dbReference type="EMBL" id="MCFJ01000021">
    <property type="protein sequence ID" value="ORY56906.1"/>
    <property type="molecule type" value="Genomic_DNA"/>
</dbReference>
<comment type="similarity">
    <text evidence="1">Belongs to the CCM1 family.</text>
</comment>
<comment type="caution">
    <text evidence="7">The sequence shown here is derived from an EMBL/GenBank/DDBJ whole genome shotgun (WGS) entry which is preliminary data.</text>
</comment>
<dbReference type="InParanoid" id="A0A1Y2DCR7"/>
<evidence type="ECO:0000256" key="4">
    <source>
        <dbReference type="ARBA" id="ARBA00044511"/>
    </source>
</evidence>
<reference evidence="7 8" key="1">
    <citation type="submission" date="2016-07" db="EMBL/GenBank/DDBJ databases">
        <title>Pervasive Adenine N6-methylation of Active Genes in Fungi.</title>
        <authorList>
            <consortium name="DOE Joint Genome Institute"/>
            <person name="Mondo S.J."/>
            <person name="Dannebaum R.O."/>
            <person name="Kuo R.C."/>
            <person name="Labutti K."/>
            <person name="Haridas S."/>
            <person name="Kuo A."/>
            <person name="Salamov A."/>
            <person name="Ahrendt S.R."/>
            <person name="Lipzen A."/>
            <person name="Sullivan W."/>
            <person name="Andreopoulos W.B."/>
            <person name="Clum A."/>
            <person name="Lindquist E."/>
            <person name="Daum C."/>
            <person name="Ramamoorthy G.K."/>
            <person name="Gryganskyi A."/>
            <person name="Culley D."/>
            <person name="Magnuson J.K."/>
            <person name="James T.Y."/>
            <person name="O'Malley M.A."/>
            <person name="Stajich J.E."/>
            <person name="Spatafora J.W."/>
            <person name="Visel A."/>
            <person name="Grigoriev I.V."/>
        </authorList>
    </citation>
    <scope>NUCLEOTIDE SEQUENCE [LARGE SCALE GENOMIC DNA]</scope>
    <source>
        <strain evidence="7 8">CBS 129021</strain>
    </source>
</reference>
<dbReference type="NCBIfam" id="TIGR00756">
    <property type="entry name" value="PPR"/>
    <property type="match status" value="2"/>
</dbReference>
<dbReference type="OrthoDB" id="1908178at2759"/>
<feature type="repeat" description="PPR" evidence="5">
    <location>
        <begin position="382"/>
        <end position="416"/>
    </location>
</feature>
<dbReference type="STRING" id="1141098.A0A1Y2DCR7"/>
<comment type="subunit">
    <text evidence="4">Binds to mitochondrial small subunit 15S rRNA.</text>
</comment>
<dbReference type="InterPro" id="IPR011990">
    <property type="entry name" value="TPR-like_helical_dom_sf"/>
</dbReference>
<dbReference type="AlphaFoldDB" id="A0A1Y2DCR7"/>
<dbReference type="InterPro" id="IPR002885">
    <property type="entry name" value="PPR_rpt"/>
</dbReference>
<evidence type="ECO:0008006" key="9">
    <source>
        <dbReference type="Google" id="ProtNLM"/>
    </source>
</evidence>
<dbReference type="PROSITE" id="PS51375">
    <property type="entry name" value="PPR"/>
    <property type="match status" value="2"/>
</dbReference>
<organism evidence="7 8">
    <name type="scientific">Pseudomassariella vexata</name>
    <dbReference type="NCBI Taxonomy" id="1141098"/>
    <lineage>
        <taxon>Eukaryota</taxon>
        <taxon>Fungi</taxon>
        <taxon>Dikarya</taxon>
        <taxon>Ascomycota</taxon>
        <taxon>Pezizomycotina</taxon>
        <taxon>Sordariomycetes</taxon>
        <taxon>Xylariomycetidae</taxon>
        <taxon>Amphisphaeriales</taxon>
        <taxon>Pseudomassariaceae</taxon>
        <taxon>Pseudomassariella</taxon>
    </lineage>
</organism>
<evidence type="ECO:0000256" key="3">
    <source>
        <dbReference type="ARBA" id="ARBA00044493"/>
    </source>
</evidence>
<dbReference type="PANTHER" id="PTHR47447:SF17">
    <property type="entry name" value="OS12G0638900 PROTEIN"/>
    <property type="match status" value="1"/>
</dbReference>
<feature type="region of interest" description="Disordered" evidence="6">
    <location>
        <begin position="609"/>
        <end position="628"/>
    </location>
</feature>
<sequence length="628" mass="70798">MKISVRIDGSIYGAILSTRQSQSSSPRAVFLPTTQHNVATKLQLGNISVGRWRPRTYGADNTIQGRFKVKISGSSHYSTITNRGSRRPLNSYYFTSHAPQSHCRGHTSSAAPSDLPPKALAPPARSKEELLTFVDQYDDCSVEEHLEFLRDPYMRRYAPPDAPKLVVSDRVQVASPAPDEVESLDDEDQDILTKLRSAVFQKLLRPHSTDLDTIYELYRSLPDQRIPYIPARLRHALLAVFGITERKNPKAMLRYFAVVADVKNSGYTLTRTQWNTAISFASRYVGSSTEVEAEAALHLWREMEHDAGIKGNEATFNILFDVASKAGKFSLAEMIYQEMSTRGFQFNRYHHVSLIHFFGLKMDASGVRAAYREMVEAGEIIDSIVLNCVIAGLVRAGEEDSAERIYVKMKASDERHKIMPDRNYVMQKQITRVLMMFARFGRANPEMQPGFQGTAMVSPDLHTYQILINHHGVRLGKLSAVAKYLDEMKYFRVPLHGSIFLALFKSFHLHGATGSDWSLQRLEGVWGAFLEAFDDGANGLYISTWMAMWVLRAFLKCSQSRDRVLDVYEDLSARWDLDAEGVSFMLEFLHKLLQKSNLSVYTRPSLPQRQGGGNYPALGARSLGNGNT</sequence>
<comment type="function">
    <text evidence="3">Regulates mitochondrial small subunit maturation by controlling 15S rRNA 5'-end processing. Localizes to the 5' precursor of the 15S rRNA in a position that is subsequently occupied by mS47 in the mature yeast mtSSU. Uses structure and sequence-specific RNA recognition, binding to a single-stranded region of the precursor and specifically recognizing bases -6 to -1. The exchange of Ccm1 for mS47 is coupled to the irreversible removal of precursor rRNA that is accompanied by conformational changes of the mitoribosomal proteins uS5m and mS26. These conformational changes signal completion of 5'-end rRNA processing through protection of the mature 5'-end of the 15S rRNA and stabilization of mS47. The removal of the 5' precursor together with the dissociation of Ccm1 may be catalyzed by the 5'-3' exoribonuclease Pet127. Involved in the specific removal of group I introns in mitochondrial encoded transcripts.</text>
</comment>
<dbReference type="RefSeq" id="XP_040710373.1">
    <property type="nucleotide sequence ID" value="XM_040861365.1"/>
</dbReference>
<evidence type="ECO:0000313" key="7">
    <source>
        <dbReference type="EMBL" id="ORY56906.1"/>
    </source>
</evidence>
<gene>
    <name evidence="7" type="ORF">BCR38DRAFT_450332</name>
</gene>
<evidence type="ECO:0000256" key="1">
    <source>
        <dbReference type="ARBA" id="ARBA00006192"/>
    </source>
</evidence>
<protein>
    <recommendedName>
        <fullName evidence="9">Pentatricopeptide repeat protein</fullName>
    </recommendedName>
</protein>
<dbReference type="Pfam" id="PF01535">
    <property type="entry name" value="PPR"/>
    <property type="match status" value="2"/>
</dbReference>